<feature type="signal peptide" evidence="1">
    <location>
        <begin position="1"/>
        <end position="27"/>
    </location>
</feature>
<evidence type="ECO:0000256" key="1">
    <source>
        <dbReference type="SAM" id="SignalP"/>
    </source>
</evidence>
<keyword evidence="1" id="KW-0732">Signal</keyword>
<sequence length="94" mass="11013">MAMHQVPKYTPFVLILLLYSACQESFASFNPIDNYLVTCGSSYNITFQGRTFIPDIEFEHSNLQIIRYWIRLYFQLFLDSSPNMTIATIAVIYR</sequence>
<reference evidence="2 4" key="2">
    <citation type="journal article" date="2014" name="BMC Genomics">
        <title>An improved genome release (version Mt4.0) for the model legume Medicago truncatula.</title>
        <authorList>
            <person name="Tang H."/>
            <person name="Krishnakumar V."/>
            <person name="Bidwell S."/>
            <person name="Rosen B."/>
            <person name="Chan A."/>
            <person name="Zhou S."/>
            <person name="Gentzbittel L."/>
            <person name="Childs K.L."/>
            <person name="Yandell M."/>
            <person name="Gundlach H."/>
            <person name="Mayer K.F."/>
            <person name="Schwartz D.C."/>
            <person name="Town C.D."/>
        </authorList>
    </citation>
    <scope>GENOME REANNOTATION</scope>
    <source>
        <strain evidence="3 4">cv. Jemalong A17</strain>
    </source>
</reference>
<reference evidence="2 4" key="1">
    <citation type="journal article" date="2011" name="Nature">
        <title>The Medicago genome provides insight into the evolution of rhizobial symbioses.</title>
        <authorList>
            <person name="Young N.D."/>
            <person name="Debelle F."/>
            <person name="Oldroyd G.E."/>
            <person name="Geurts R."/>
            <person name="Cannon S.B."/>
            <person name="Udvardi M.K."/>
            <person name="Benedito V.A."/>
            <person name="Mayer K.F."/>
            <person name="Gouzy J."/>
            <person name="Schoof H."/>
            <person name="Van de Peer Y."/>
            <person name="Proost S."/>
            <person name="Cook D.R."/>
            <person name="Meyers B.C."/>
            <person name="Spannagl M."/>
            <person name="Cheung F."/>
            <person name="De Mita S."/>
            <person name="Krishnakumar V."/>
            <person name="Gundlach H."/>
            <person name="Zhou S."/>
            <person name="Mudge J."/>
            <person name="Bharti A.K."/>
            <person name="Murray J.D."/>
            <person name="Naoumkina M.A."/>
            <person name="Rosen B."/>
            <person name="Silverstein K.A."/>
            <person name="Tang H."/>
            <person name="Rombauts S."/>
            <person name="Zhao P.X."/>
            <person name="Zhou P."/>
            <person name="Barbe V."/>
            <person name="Bardou P."/>
            <person name="Bechner M."/>
            <person name="Bellec A."/>
            <person name="Berger A."/>
            <person name="Berges H."/>
            <person name="Bidwell S."/>
            <person name="Bisseling T."/>
            <person name="Choisne N."/>
            <person name="Couloux A."/>
            <person name="Denny R."/>
            <person name="Deshpande S."/>
            <person name="Dai X."/>
            <person name="Doyle J.J."/>
            <person name="Dudez A.M."/>
            <person name="Farmer A.D."/>
            <person name="Fouteau S."/>
            <person name="Franken C."/>
            <person name="Gibelin C."/>
            <person name="Gish J."/>
            <person name="Goldstein S."/>
            <person name="Gonzalez A.J."/>
            <person name="Green P.J."/>
            <person name="Hallab A."/>
            <person name="Hartog M."/>
            <person name="Hua A."/>
            <person name="Humphray S.J."/>
            <person name="Jeong D.H."/>
            <person name="Jing Y."/>
            <person name="Jocker A."/>
            <person name="Kenton S.M."/>
            <person name="Kim D.J."/>
            <person name="Klee K."/>
            <person name="Lai H."/>
            <person name="Lang C."/>
            <person name="Lin S."/>
            <person name="Macmil S.L."/>
            <person name="Magdelenat G."/>
            <person name="Matthews L."/>
            <person name="McCorrison J."/>
            <person name="Monaghan E.L."/>
            <person name="Mun J.H."/>
            <person name="Najar F.Z."/>
            <person name="Nicholson C."/>
            <person name="Noirot C."/>
            <person name="O'Bleness M."/>
            <person name="Paule C.R."/>
            <person name="Poulain J."/>
            <person name="Prion F."/>
            <person name="Qin B."/>
            <person name="Qu C."/>
            <person name="Retzel E.F."/>
            <person name="Riddle C."/>
            <person name="Sallet E."/>
            <person name="Samain S."/>
            <person name="Samson N."/>
            <person name="Sanders I."/>
            <person name="Saurat O."/>
            <person name="Scarpelli C."/>
            <person name="Schiex T."/>
            <person name="Segurens B."/>
            <person name="Severin A.J."/>
            <person name="Sherrier D.J."/>
            <person name="Shi R."/>
            <person name="Sims S."/>
            <person name="Singer S.R."/>
            <person name="Sinharoy S."/>
            <person name="Sterck L."/>
            <person name="Viollet A."/>
            <person name="Wang B.B."/>
            <person name="Wang K."/>
            <person name="Wang M."/>
            <person name="Wang X."/>
            <person name="Warfsmann J."/>
            <person name="Weissenbach J."/>
            <person name="White D.D."/>
            <person name="White J.D."/>
            <person name="Wiley G.B."/>
            <person name="Wincker P."/>
            <person name="Xing Y."/>
            <person name="Yang L."/>
            <person name="Yao Z."/>
            <person name="Ying F."/>
            <person name="Zhai J."/>
            <person name="Zhou L."/>
            <person name="Zuber A."/>
            <person name="Denarie J."/>
            <person name="Dixon R.A."/>
            <person name="May G.D."/>
            <person name="Schwartz D.C."/>
            <person name="Rogers J."/>
            <person name="Quetier F."/>
            <person name="Town C.D."/>
            <person name="Roe B.A."/>
        </authorList>
    </citation>
    <scope>NUCLEOTIDE SEQUENCE [LARGE SCALE GENOMIC DNA]</scope>
    <source>
        <strain evidence="2">A17</strain>
        <strain evidence="3 4">cv. Jemalong A17</strain>
    </source>
</reference>
<dbReference type="AlphaFoldDB" id="G7IDG5"/>
<reference evidence="3" key="3">
    <citation type="submission" date="2015-04" db="UniProtKB">
        <authorList>
            <consortium name="EnsemblPlants"/>
        </authorList>
    </citation>
    <scope>IDENTIFICATION</scope>
    <source>
        <strain evidence="3">cv. Jemalong A17</strain>
    </source>
</reference>
<name>G7IDG5_MEDTR</name>
<feature type="chain" id="PRO_5014572116" evidence="1">
    <location>
        <begin position="28"/>
        <end position="94"/>
    </location>
</feature>
<keyword evidence="2" id="KW-0675">Receptor</keyword>
<evidence type="ECO:0000313" key="2">
    <source>
        <dbReference type="EMBL" id="AES60096.1"/>
    </source>
</evidence>
<dbReference type="HOGENOM" id="CLU_2389476_0_0_1"/>
<organism evidence="2 4">
    <name type="scientific">Medicago truncatula</name>
    <name type="common">Barrel medic</name>
    <name type="synonym">Medicago tribuloides</name>
    <dbReference type="NCBI Taxonomy" id="3880"/>
    <lineage>
        <taxon>Eukaryota</taxon>
        <taxon>Viridiplantae</taxon>
        <taxon>Streptophyta</taxon>
        <taxon>Embryophyta</taxon>
        <taxon>Tracheophyta</taxon>
        <taxon>Spermatophyta</taxon>
        <taxon>Magnoliopsida</taxon>
        <taxon>eudicotyledons</taxon>
        <taxon>Gunneridae</taxon>
        <taxon>Pentapetalae</taxon>
        <taxon>rosids</taxon>
        <taxon>fabids</taxon>
        <taxon>Fabales</taxon>
        <taxon>Fabaceae</taxon>
        <taxon>Papilionoideae</taxon>
        <taxon>50 kb inversion clade</taxon>
        <taxon>NPAAA clade</taxon>
        <taxon>Hologalegina</taxon>
        <taxon>IRL clade</taxon>
        <taxon>Trifolieae</taxon>
        <taxon>Medicago</taxon>
    </lineage>
</organism>
<proteinExistence type="predicted"/>
<dbReference type="EnsemblPlants" id="AES60096">
    <property type="protein sequence ID" value="AES60096"/>
    <property type="gene ID" value="MTR_1g040190"/>
</dbReference>
<protein>
    <submittedName>
        <fullName evidence="2">Receptor-like kinase theseus-like protein, putative</fullName>
    </submittedName>
</protein>
<dbReference type="EMBL" id="CM001217">
    <property type="protein sequence ID" value="AES60096.1"/>
    <property type="molecule type" value="Genomic_DNA"/>
</dbReference>
<accession>G7IDG5</accession>
<dbReference type="GO" id="GO:0016301">
    <property type="term" value="F:kinase activity"/>
    <property type="evidence" value="ECO:0007669"/>
    <property type="project" value="UniProtKB-KW"/>
</dbReference>
<evidence type="ECO:0000313" key="4">
    <source>
        <dbReference type="Proteomes" id="UP000002051"/>
    </source>
</evidence>
<gene>
    <name evidence="2" type="ordered locus">MTR_1g040190</name>
</gene>
<evidence type="ECO:0000313" key="3">
    <source>
        <dbReference type="EnsemblPlants" id="AES60096"/>
    </source>
</evidence>
<keyword evidence="4" id="KW-1185">Reference proteome</keyword>
<dbReference type="eggNOG" id="KOG1187">
    <property type="taxonomic scope" value="Eukaryota"/>
</dbReference>
<keyword evidence="2" id="KW-0808">Transferase</keyword>
<dbReference type="PaxDb" id="3880-AES60096"/>
<keyword evidence="2" id="KW-0418">Kinase</keyword>
<dbReference type="Proteomes" id="UP000002051">
    <property type="component" value="Unassembled WGS sequence"/>
</dbReference>